<evidence type="ECO:0000313" key="8">
    <source>
        <dbReference type="Proteomes" id="UP001209229"/>
    </source>
</evidence>
<dbReference type="Gene3D" id="1.10.287.130">
    <property type="match status" value="1"/>
</dbReference>
<dbReference type="PANTHER" id="PTHR43547:SF2">
    <property type="entry name" value="HYBRID SIGNAL TRANSDUCTION HISTIDINE KINASE C"/>
    <property type="match status" value="1"/>
</dbReference>
<dbReference type="PROSITE" id="PS50109">
    <property type="entry name" value="HIS_KIN"/>
    <property type="match status" value="1"/>
</dbReference>
<dbReference type="PANTHER" id="PTHR43547">
    <property type="entry name" value="TWO-COMPONENT HISTIDINE KINASE"/>
    <property type="match status" value="1"/>
</dbReference>
<dbReference type="SUPFAM" id="SSF52172">
    <property type="entry name" value="CheY-like"/>
    <property type="match status" value="1"/>
</dbReference>
<dbReference type="GO" id="GO:0000155">
    <property type="term" value="F:phosphorelay sensor kinase activity"/>
    <property type="evidence" value="ECO:0007669"/>
    <property type="project" value="InterPro"/>
</dbReference>
<evidence type="ECO:0000259" key="5">
    <source>
        <dbReference type="PROSITE" id="PS50109"/>
    </source>
</evidence>
<sequence>MSNKVLVVDDNPKNLQVVAALLTENNYVVEVALNGKTALKWLENTPFDAILLDVMMPEMDGFTTCELIKKNNACVNIPIIFLTARHDIESITDGFSKGGVDYITKPFNQQELLVRLKTHIELKESREKLLDLNGWLQSEVQKKTEELIVANKNLIKAYEELKMLDKAKNDFLNTISHELRTPLNGIVGSINLLNSFDHDTQVSEILALLETSVNNLEKYSYAALQISNLQLKGESQLSSNDVDLIPFVKSQVNTIHSKCQKKNLNLTFKINIPEANVNIDQALMSTAIVSLLESTLIYTNEGEIKVEISVNNDHAIIEIVDTGSLYAGTELKHFFNSVKNQNYQFERNHAIELYLARIIILLHNGELELSNRSDSKGAITIIKLPLVN</sequence>
<dbReference type="CDD" id="cd19920">
    <property type="entry name" value="REC_PA4781-like"/>
    <property type="match status" value="1"/>
</dbReference>
<dbReference type="PROSITE" id="PS50110">
    <property type="entry name" value="RESPONSE_REGULATORY"/>
    <property type="match status" value="1"/>
</dbReference>
<keyword evidence="7" id="KW-0418">Kinase</keyword>
<keyword evidence="8" id="KW-1185">Reference proteome</keyword>
<gene>
    <name evidence="7" type="ORF">OM075_01215</name>
</gene>
<dbReference type="InterPro" id="IPR003661">
    <property type="entry name" value="HisK_dim/P_dom"/>
</dbReference>
<dbReference type="EC" id="2.7.13.3" evidence="2"/>
<dbReference type="SUPFAM" id="SSF47384">
    <property type="entry name" value="Homodimeric domain of signal transducing histidine kinase"/>
    <property type="match status" value="1"/>
</dbReference>
<feature type="domain" description="Histidine kinase" evidence="5">
    <location>
        <begin position="174"/>
        <end position="388"/>
    </location>
</feature>
<evidence type="ECO:0000256" key="1">
    <source>
        <dbReference type="ARBA" id="ARBA00000085"/>
    </source>
</evidence>
<organism evidence="7 8">
    <name type="scientific">Plebeiibacterium sediminum</name>
    <dbReference type="NCBI Taxonomy" id="2992112"/>
    <lineage>
        <taxon>Bacteria</taxon>
        <taxon>Pseudomonadati</taxon>
        <taxon>Bacteroidota</taxon>
        <taxon>Bacteroidia</taxon>
        <taxon>Marinilabiliales</taxon>
        <taxon>Marinilabiliaceae</taxon>
        <taxon>Plebeiibacterium</taxon>
    </lineage>
</organism>
<reference evidence="7" key="1">
    <citation type="submission" date="2022-10" db="EMBL/GenBank/DDBJ databases">
        <authorList>
            <person name="Yu W.X."/>
        </authorList>
    </citation>
    <scope>NUCLEOTIDE SEQUENCE</scope>
    <source>
        <strain evidence="7">AAT</strain>
    </source>
</reference>
<dbReference type="Pfam" id="PF00512">
    <property type="entry name" value="HisKA"/>
    <property type="match status" value="1"/>
</dbReference>
<dbReference type="InterPro" id="IPR001789">
    <property type="entry name" value="Sig_transdc_resp-reg_receiver"/>
</dbReference>
<name>A0AAE3M1A3_9BACT</name>
<dbReference type="InterPro" id="IPR003594">
    <property type="entry name" value="HATPase_dom"/>
</dbReference>
<dbReference type="CDD" id="cd00082">
    <property type="entry name" value="HisKA"/>
    <property type="match status" value="1"/>
</dbReference>
<dbReference type="AlphaFoldDB" id="A0AAE3M1A3"/>
<feature type="domain" description="Response regulatory" evidence="6">
    <location>
        <begin position="4"/>
        <end position="120"/>
    </location>
</feature>
<dbReference type="RefSeq" id="WP_301188632.1">
    <property type="nucleotide sequence ID" value="NZ_JAPDPJ010000001.1"/>
</dbReference>
<protein>
    <recommendedName>
        <fullName evidence="2">histidine kinase</fullName>
        <ecNumber evidence="2">2.7.13.3</ecNumber>
    </recommendedName>
</protein>
<dbReference type="Gene3D" id="3.30.565.10">
    <property type="entry name" value="Histidine kinase-like ATPase, C-terminal domain"/>
    <property type="match status" value="1"/>
</dbReference>
<keyword evidence="3 4" id="KW-0597">Phosphoprotein</keyword>
<comment type="caution">
    <text evidence="7">The sequence shown here is derived from an EMBL/GenBank/DDBJ whole genome shotgun (WGS) entry which is preliminary data.</text>
</comment>
<keyword evidence="7" id="KW-0808">Transferase</keyword>
<feature type="modified residue" description="4-aspartylphosphate" evidence="4">
    <location>
        <position position="53"/>
    </location>
</feature>
<accession>A0AAE3M1A3</accession>
<dbReference type="SMART" id="SM00448">
    <property type="entry name" value="REC"/>
    <property type="match status" value="1"/>
</dbReference>
<evidence type="ECO:0000256" key="3">
    <source>
        <dbReference type="ARBA" id="ARBA00022553"/>
    </source>
</evidence>
<dbReference type="EMBL" id="JAPDPJ010000001">
    <property type="protein sequence ID" value="MCW3785061.1"/>
    <property type="molecule type" value="Genomic_DNA"/>
</dbReference>
<evidence type="ECO:0000256" key="2">
    <source>
        <dbReference type="ARBA" id="ARBA00012438"/>
    </source>
</evidence>
<proteinExistence type="predicted"/>
<dbReference type="InterPro" id="IPR036890">
    <property type="entry name" value="HATPase_C_sf"/>
</dbReference>
<dbReference type="InterPro" id="IPR005467">
    <property type="entry name" value="His_kinase_dom"/>
</dbReference>
<dbReference type="SUPFAM" id="SSF55874">
    <property type="entry name" value="ATPase domain of HSP90 chaperone/DNA topoisomerase II/histidine kinase"/>
    <property type="match status" value="1"/>
</dbReference>
<dbReference type="InterPro" id="IPR011006">
    <property type="entry name" value="CheY-like_superfamily"/>
</dbReference>
<dbReference type="Pfam" id="PF00072">
    <property type="entry name" value="Response_reg"/>
    <property type="match status" value="1"/>
</dbReference>
<dbReference type="SMART" id="SM00388">
    <property type="entry name" value="HisKA"/>
    <property type="match status" value="1"/>
</dbReference>
<dbReference type="InterPro" id="IPR036097">
    <property type="entry name" value="HisK_dim/P_sf"/>
</dbReference>
<dbReference type="Proteomes" id="UP001209229">
    <property type="component" value="Unassembled WGS sequence"/>
</dbReference>
<dbReference type="Pfam" id="PF02518">
    <property type="entry name" value="HATPase_c"/>
    <property type="match status" value="1"/>
</dbReference>
<evidence type="ECO:0000259" key="6">
    <source>
        <dbReference type="PROSITE" id="PS50110"/>
    </source>
</evidence>
<dbReference type="Gene3D" id="3.40.50.2300">
    <property type="match status" value="1"/>
</dbReference>
<evidence type="ECO:0000256" key="4">
    <source>
        <dbReference type="PROSITE-ProRule" id="PRU00169"/>
    </source>
</evidence>
<comment type="catalytic activity">
    <reaction evidence="1">
        <text>ATP + protein L-histidine = ADP + protein N-phospho-L-histidine.</text>
        <dbReference type="EC" id="2.7.13.3"/>
    </reaction>
</comment>
<evidence type="ECO:0000313" key="7">
    <source>
        <dbReference type="EMBL" id="MCW3785061.1"/>
    </source>
</evidence>